<dbReference type="Proteomes" id="UP001247620">
    <property type="component" value="Unassembled WGS sequence"/>
</dbReference>
<proteinExistence type="predicted"/>
<comment type="caution">
    <text evidence="1">The sequence shown here is derived from an EMBL/GenBank/DDBJ whole genome shotgun (WGS) entry which is preliminary data.</text>
</comment>
<sequence length="147" mass="17278">MHNKIDYPVLGYENNNAGSISDLNYGRILERVVRRDRMGISELARRLNVSRRTVYNWFEMEKLNIDIISKIGFLIGHDFSNEFPEEFAKTTNYFTDEDPLKDGVSQSEQPSNAIYYWMDRYIKLLEKFNEVLSHEGKDHETSGQQAF</sequence>
<name>A0ABU1T4D5_9SPHI</name>
<reference evidence="1 2" key="1">
    <citation type="submission" date="2023-07" db="EMBL/GenBank/DDBJ databases">
        <title>Sorghum-associated microbial communities from plants grown in Nebraska, USA.</title>
        <authorList>
            <person name="Schachtman D."/>
        </authorList>
    </citation>
    <scope>NUCLEOTIDE SEQUENCE [LARGE SCALE GENOMIC DNA]</scope>
    <source>
        <strain evidence="1 2">3262</strain>
    </source>
</reference>
<gene>
    <name evidence="1" type="ORF">J2W55_000061</name>
</gene>
<dbReference type="EMBL" id="JAVDUU010000001">
    <property type="protein sequence ID" value="MDR6940233.1"/>
    <property type="molecule type" value="Genomic_DNA"/>
</dbReference>
<dbReference type="InterPro" id="IPR036388">
    <property type="entry name" value="WH-like_DNA-bd_sf"/>
</dbReference>
<dbReference type="Gene3D" id="1.10.10.10">
    <property type="entry name" value="Winged helix-like DNA-binding domain superfamily/Winged helix DNA-binding domain"/>
    <property type="match status" value="1"/>
</dbReference>
<keyword evidence="2" id="KW-1185">Reference proteome</keyword>
<organism evidence="1 2">
    <name type="scientific">Mucilaginibacter pocheonensis</name>
    <dbReference type="NCBI Taxonomy" id="398050"/>
    <lineage>
        <taxon>Bacteria</taxon>
        <taxon>Pseudomonadati</taxon>
        <taxon>Bacteroidota</taxon>
        <taxon>Sphingobacteriia</taxon>
        <taxon>Sphingobacteriales</taxon>
        <taxon>Sphingobacteriaceae</taxon>
        <taxon>Mucilaginibacter</taxon>
    </lineage>
</organism>
<evidence type="ECO:0000313" key="1">
    <source>
        <dbReference type="EMBL" id="MDR6940233.1"/>
    </source>
</evidence>
<evidence type="ECO:0000313" key="2">
    <source>
        <dbReference type="Proteomes" id="UP001247620"/>
    </source>
</evidence>
<dbReference type="Pfam" id="PF13384">
    <property type="entry name" value="HTH_23"/>
    <property type="match status" value="1"/>
</dbReference>
<protein>
    <submittedName>
        <fullName evidence="1">Transcriptional regulator with XRE-family HTH domain</fullName>
    </submittedName>
</protein>
<dbReference type="RefSeq" id="WP_310090634.1">
    <property type="nucleotide sequence ID" value="NZ_JAVDUU010000001.1"/>
</dbReference>
<accession>A0ABU1T4D5</accession>